<keyword evidence="7 10" id="KW-0472">Membrane</keyword>
<dbReference type="PROSITE" id="PS51257">
    <property type="entry name" value="PROKAR_LIPOPROTEIN"/>
    <property type="match status" value="1"/>
</dbReference>
<evidence type="ECO:0000256" key="11">
    <source>
        <dbReference type="RuleBase" id="RU003357"/>
    </source>
</evidence>
<evidence type="ECO:0000256" key="1">
    <source>
        <dbReference type="ARBA" id="ARBA00004571"/>
    </source>
</evidence>
<dbReference type="InterPro" id="IPR000531">
    <property type="entry name" value="Beta-barrel_TonB"/>
</dbReference>
<keyword evidence="5" id="KW-0732">Signal</keyword>
<dbReference type="InterPro" id="IPR008969">
    <property type="entry name" value="CarboxyPept-like_regulatory"/>
</dbReference>
<name>A0A4R2HNR0_9SPHI</name>
<dbReference type="PANTHER" id="PTHR30069:SF29">
    <property type="entry name" value="HEMOGLOBIN AND HEMOGLOBIN-HAPTOGLOBIN-BINDING PROTEIN 1-RELATED"/>
    <property type="match status" value="1"/>
</dbReference>
<proteinExistence type="inferred from homology"/>
<dbReference type="AlphaFoldDB" id="A0A4R2HNR0"/>
<dbReference type="Pfam" id="PF07715">
    <property type="entry name" value="Plug"/>
    <property type="match status" value="1"/>
</dbReference>
<evidence type="ECO:0000256" key="4">
    <source>
        <dbReference type="ARBA" id="ARBA00022692"/>
    </source>
</evidence>
<comment type="similarity">
    <text evidence="10 11">Belongs to the TonB-dependent receptor family.</text>
</comment>
<keyword evidence="2 10" id="KW-0813">Transport</keyword>
<reference evidence="14 15" key="1">
    <citation type="submission" date="2019-03" db="EMBL/GenBank/DDBJ databases">
        <title>Genomic Encyclopedia of Type Strains, Phase IV (KMG-IV): sequencing the most valuable type-strain genomes for metagenomic binning, comparative biology and taxonomic classification.</title>
        <authorList>
            <person name="Goeker M."/>
        </authorList>
    </citation>
    <scope>NUCLEOTIDE SEQUENCE [LARGE SCALE GENOMIC DNA]</scope>
    <source>
        <strain evidence="14 15">DSM 103236</strain>
    </source>
</reference>
<dbReference type="PANTHER" id="PTHR30069">
    <property type="entry name" value="TONB-DEPENDENT OUTER MEMBRANE RECEPTOR"/>
    <property type="match status" value="1"/>
</dbReference>
<dbReference type="GO" id="GO:0015344">
    <property type="term" value="F:siderophore uptake transmembrane transporter activity"/>
    <property type="evidence" value="ECO:0007669"/>
    <property type="project" value="TreeGrafter"/>
</dbReference>
<organism evidence="14 15">
    <name type="scientific">Pedobacter psychrotolerans</name>
    <dbReference type="NCBI Taxonomy" id="1843235"/>
    <lineage>
        <taxon>Bacteria</taxon>
        <taxon>Pseudomonadati</taxon>
        <taxon>Bacteroidota</taxon>
        <taxon>Sphingobacteriia</taxon>
        <taxon>Sphingobacteriales</taxon>
        <taxon>Sphingobacteriaceae</taxon>
        <taxon>Pedobacter</taxon>
    </lineage>
</organism>
<dbReference type="InterPro" id="IPR039426">
    <property type="entry name" value="TonB-dep_rcpt-like"/>
</dbReference>
<dbReference type="InterPro" id="IPR036942">
    <property type="entry name" value="Beta-barrel_TonB_sf"/>
</dbReference>
<keyword evidence="6 11" id="KW-0798">TonB box</keyword>
<dbReference type="PROSITE" id="PS52016">
    <property type="entry name" value="TONB_DEPENDENT_REC_3"/>
    <property type="match status" value="1"/>
</dbReference>
<dbReference type="InterPro" id="IPR037066">
    <property type="entry name" value="Plug_dom_sf"/>
</dbReference>
<keyword evidence="8 14" id="KW-0675">Receptor</keyword>
<evidence type="ECO:0000256" key="2">
    <source>
        <dbReference type="ARBA" id="ARBA00022448"/>
    </source>
</evidence>
<dbReference type="Pfam" id="PF13715">
    <property type="entry name" value="CarbopepD_reg_2"/>
    <property type="match status" value="1"/>
</dbReference>
<keyword evidence="3 10" id="KW-1134">Transmembrane beta strand</keyword>
<dbReference type="Proteomes" id="UP000295684">
    <property type="component" value="Unassembled WGS sequence"/>
</dbReference>
<dbReference type="Gene3D" id="2.60.40.1120">
    <property type="entry name" value="Carboxypeptidase-like, regulatory domain"/>
    <property type="match status" value="1"/>
</dbReference>
<dbReference type="GO" id="GO:0009279">
    <property type="term" value="C:cell outer membrane"/>
    <property type="evidence" value="ECO:0007669"/>
    <property type="project" value="UniProtKB-SubCell"/>
</dbReference>
<evidence type="ECO:0000259" key="12">
    <source>
        <dbReference type="Pfam" id="PF00593"/>
    </source>
</evidence>
<evidence type="ECO:0000256" key="3">
    <source>
        <dbReference type="ARBA" id="ARBA00022452"/>
    </source>
</evidence>
<evidence type="ECO:0000256" key="7">
    <source>
        <dbReference type="ARBA" id="ARBA00023136"/>
    </source>
</evidence>
<evidence type="ECO:0000256" key="8">
    <source>
        <dbReference type="ARBA" id="ARBA00023170"/>
    </source>
</evidence>
<dbReference type="SUPFAM" id="SSF49464">
    <property type="entry name" value="Carboxypeptidase regulatory domain-like"/>
    <property type="match status" value="1"/>
</dbReference>
<gene>
    <name evidence="14" type="ORF">EV200_101303</name>
</gene>
<evidence type="ECO:0000259" key="13">
    <source>
        <dbReference type="Pfam" id="PF07715"/>
    </source>
</evidence>
<evidence type="ECO:0000256" key="6">
    <source>
        <dbReference type="ARBA" id="ARBA00023077"/>
    </source>
</evidence>
<dbReference type="EMBL" id="SLWO01000001">
    <property type="protein sequence ID" value="TCO30864.1"/>
    <property type="molecule type" value="Genomic_DNA"/>
</dbReference>
<dbReference type="SUPFAM" id="SSF56935">
    <property type="entry name" value="Porins"/>
    <property type="match status" value="1"/>
</dbReference>
<evidence type="ECO:0000256" key="10">
    <source>
        <dbReference type="PROSITE-ProRule" id="PRU01360"/>
    </source>
</evidence>
<evidence type="ECO:0000256" key="9">
    <source>
        <dbReference type="ARBA" id="ARBA00023237"/>
    </source>
</evidence>
<comment type="caution">
    <text evidence="14">The sequence shown here is derived from an EMBL/GenBank/DDBJ whole genome shotgun (WGS) entry which is preliminary data.</text>
</comment>
<dbReference type="Pfam" id="PF00593">
    <property type="entry name" value="TonB_dep_Rec_b-barrel"/>
    <property type="match status" value="1"/>
</dbReference>
<dbReference type="Gene3D" id="2.40.170.20">
    <property type="entry name" value="TonB-dependent receptor, beta-barrel domain"/>
    <property type="match status" value="1"/>
</dbReference>
<keyword evidence="9 10" id="KW-0998">Cell outer membrane</keyword>
<feature type="domain" description="TonB-dependent receptor-like beta-barrel" evidence="12">
    <location>
        <begin position="326"/>
        <end position="702"/>
    </location>
</feature>
<protein>
    <submittedName>
        <fullName evidence="14">Iron complex outermembrane receptor protein/outer membrane receptor for ferrienterochelin and colicins</fullName>
    </submittedName>
</protein>
<accession>A0A4R2HNR0</accession>
<keyword evidence="4 10" id="KW-0812">Transmembrane</keyword>
<dbReference type="InterPro" id="IPR012910">
    <property type="entry name" value="Plug_dom"/>
</dbReference>
<evidence type="ECO:0000313" key="14">
    <source>
        <dbReference type="EMBL" id="TCO30864.1"/>
    </source>
</evidence>
<evidence type="ECO:0000313" key="15">
    <source>
        <dbReference type="Proteomes" id="UP000295684"/>
    </source>
</evidence>
<feature type="domain" description="TonB-dependent receptor plug" evidence="13">
    <location>
        <begin position="134"/>
        <end position="243"/>
    </location>
</feature>
<dbReference type="GO" id="GO:0044718">
    <property type="term" value="P:siderophore transmembrane transport"/>
    <property type="evidence" value="ECO:0007669"/>
    <property type="project" value="TreeGrafter"/>
</dbReference>
<evidence type="ECO:0000256" key="5">
    <source>
        <dbReference type="ARBA" id="ARBA00022729"/>
    </source>
</evidence>
<comment type="subcellular location">
    <subcellularLocation>
        <location evidence="1 10">Cell outer membrane</location>
        <topology evidence="1 10">Multi-pass membrane protein</topology>
    </subcellularLocation>
</comment>
<sequence>MTSIKGPIYSIYYIPMQKIILLLCTFFCVASACAQNSLKISVKNKVDKTILSNATVLIKGTNLLAKTSANGTASFGNIPDGNQIIIIRNVGFQEQRLPLTFPLNEVKTYEVFLEPAEDELEEVIVSSTRTSRSIQNTPTRVETIELEEIDEKSNMRPANVSMILHESTGIAVQQTSATSANASIRIQGLDGRYTQLLKDGYASFGNFASGLSILEIPPLDLAQVEIIKGPSSTLYGAGAIAGVVNFISRTPREKADFNFILNQSNVGQTNIGAFSMQRKGKWGYSLLALTNFQKAYDVDKDDFTELPKTDDFTVHPKLFYYPNEKTTLIIGNAFTKSNRTGGDIFVINDGADANHRYFESNKSLRNTSTLDFSYKVNASNLLKIKTSFNYFKRDIAIPDYTFNGINYNAYTDISYLKNIKNQSLIFGLNIVYDKFAEQDQLPNLAKNFTTRTAGLYAQQTWDLSDRFKLESGIRLDLVNYFNTLYRKNEAFVLPRISALYKINDHWSSRIGGGLGYKTPTLFTEQTETFQYQNLLPLNNVKAEKSYGGTADINYKTSLGADWLISLNQMFFYTRINNSTILLQDNSGSFHFENTPQPVQSRGFETNAKIIFKEYFKLFAGYTFTDAKADYLPVIQNIRLLPKNKLNLALLYEKERNFKLGLEGYFTDRQYLYNNQLTSAFWEFGFMAEKVFGKISVFINAENFTDTRQSRYKSVVNGSHLNPNFDDIWTHTEGRTFNGGIKLKL</sequence>
<dbReference type="Gene3D" id="2.170.130.10">
    <property type="entry name" value="TonB-dependent receptor, plug domain"/>
    <property type="match status" value="1"/>
</dbReference>